<gene>
    <name evidence="9" type="primary">sul1</name>
    <name evidence="9" type="ORF">BGE01nite_57490</name>
</gene>
<feature type="transmembrane region" description="Helical" evidence="7">
    <location>
        <begin position="92"/>
        <end position="118"/>
    </location>
</feature>
<dbReference type="Pfam" id="PF00484">
    <property type="entry name" value="Pro_CA"/>
    <property type="match status" value="1"/>
</dbReference>
<feature type="transmembrane region" description="Helical" evidence="7">
    <location>
        <begin position="262"/>
        <end position="280"/>
    </location>
</feature>
<sequence>MTSTPPTKAPLASTLAKDLTASLVVFLVALPLCLGVALASNAPLFSGILAGIVGGILVGILSGSHTSVAGPAAGLTAIVAAQIGKLGAFETFLLAVMLAGVIQMVLGICRAGFIAAFFPSNVIKGLLAAIGTILILKQIPHVIGHDPDPEGDMAFSQPDHENTFTELWASLFDIQGGAAIVGLLSIVLLVMWDKIPKLKKSPIPAPLVVVIFGVGVNLILRSLKSGLEISASHLVQVPVAENFSAFLGQLRFPDFSQITNPAVLGAAVTIAIVASLETMLNLDAVDKIDPEQRTSPPNRELFAQGVGNVTAGLIGGLPMTSVIVRSSVNINAGARTKLSAIMHGVLLFGCVLLMPKWLNEIPLSSLAAILLMTGLKLASPKLVRQMWSEGKNQFLPFIITVVAIVLTDLLIGILIGLGVAICFILRSNMRRPLRKVMEQHISGDVLRIELANQVSFFSRATLEKTLREVPRGGHVHVDARNTTYIDADILDLIQDFQNKTADVHGVKLSLSGFKDKYANLEDRMQFVDYSSREMQHALTPQRVLELFREGNQRFREGRQLVRDVGRLVDVTAQGQFPMAVVLSCIDSRTPAELIFDLGLGDIFSVRIAGNIARDKVLGSMEYACAVAGAKLILVMGHTSCGAVNAAVDLLAANKSASEATGCVNLDGLITEIQQSVDKSTLKSIEGGSTIEKTVYANEVSRRNVLRTMAKIQERSSTLNTLIKDGKISIVGALYDVNTGDVSFFQPAESNVVKLDVPAVPMFSV</sequence>
<dbReference type="GO" id="GO:0016020">
    <property type="term" value="C:membrane"/>
    <property type="evidence" value="ECO:0007669"/>
    <property type="project" value="UniProtKB-SubCell"/>
</dbReference>
<comment type="caution">
    <text evidence="9">The sequence shown here is derived from an EMBL/GenBank/DDBJ whole genome shotgun (WGS) entry which is preliminary data.</text>
</comment>
<organism evidence="9 10">
    <name type="scientific">Brevifollis gellanilyticus</name>
    <dbReference type="NCBI Taxonomy" id="748831"/>
    <lineage>
        <taxon>Bacteria</taxon>
        <taxon>Pseudomonadati</taxon>
        <taxon>Verrucomicrobiota</taxon>
        <taxon>Verrucomicrobiia</taxon>
        <taxon>Verrucomicrobiales</taxon>
        <taxon>Verrucomicrobiaceae</taxon>
    </lineage>
</organism>
<feature type="transmembrane region" description="Helical" evidence="7">
    <location>
        <begin position="203"/>
        <end position="220"/>
    </location>
</feature>
<evidence type="ECO:0000256" key="4">
    <source>
        <dbReference type="ARBA" id="ARBA00022989"/>
    </source>
</evidence>
<reference evidence="9 10" key="1">
    <citation type="submission" date="2019-07" db="EMBL/GenBank/DDBJ databases">
        <title>Whole genome shotgun sequence of Brevifollis gellanilyticus NBRC 108608.</title>
        <authorList>
            <person name="Hosoyama A."/>
            <person name="Uohara A."/>
            <person name="Ohji S."/>
            <person name="Ichikawa N."/>
        </authorList>
    </citation>
    <scope>NUCLEOTIDE SEQUENCE [LARGE SCALE GENOMIC DNA]</scope>
    <source>
        <strain evidence="9 10">NBRC 108608</strain>
    </source>
</reference>
<feature type="transmembrane region" description="Helical" evidence="7">
    <location>
        <begin position="361"/>
        <end position="378"/>
    </location>
</feature>
<evidence type="ECO:0000256" key="3">
    <source>
        <dbReference type="ARBA" id="ARBA00022692"/>
    </source>
</evidence>
<feature type="transmembrane region" description="Helical" evidence="7">
    <location>
        <begin position="167"/>
        <end position="191"/>
    </location>
</feature>
<evidence type="ECO:0000259" key="8">
    <source>
        <dbReference type="Pfam" id="PF00916"/>
    </source>
</evidence>
<feature type="binding site" evidence="6">
    <location>
        <position position="640"/>
    </location>
    <ligand>
        <name>Zn(2+)</name>
        <dbReference type="ChEBI" id="CHEBI:29105"/>
    </ligand>
</feature>
<evidence type="ECO:0000256" key="1">
    <source>
        <dbReference type="ARBA" id="ARBA00004141"/>
    </source>
</evidence>
<keyword evidence="10" id="KW-1185">Reference proteome</keyword>
<evidence type="ECO:0000256" key="5">
    <source>
        <dbReference type="ARBA" id="ARBA00023136"/>
    </source>
</evidence>
<comment type="similarity">
    <text evidence="2">Belongs to the beta-class carbonic anhydrase family.</text>
</comment>
<feature type="transmembrane region" description="Helical" evidence="7">
    <location>
        <begin position="301"/>
        <end position="324"/>
    </location>
</feature>
<keyword evidence="6" id="KW-0862">Zinc</keyword>
<feature type="transmembrane region" description="Helical" evidence="7">
    <location>
        <begin position="44"/>
        <end position="61"/>
    </location>
</feature>
<comment type="cofactor">
    <cofactor evidence="6">
        <name>Zn(2+)</name>
        <dbReference type="ChEBI" id="CHEBI:29105"/>
    </cofactor>
    <text evidence="6">Binds 1 zinc ion per subunit.</text>
</comment>
<keyword evidence="6" id="KW-0479">Metal-binding</keyword>
<dbReference type="EMBL" id="BKAG01000108">
    <property type="protein sequence ID" value="GEP46458.1"/>
    <property type="molecule type" value="Genomic_DNA"/>
</dbReference>
<dbReference type="SUPFAM" id="SSF52091">
    <property type="entry name" value="SpoIIaa-like"/>
    <property type="match status" value="1"/>
</dbReference>
<dbReference type="InterPro" id="IPR001765">
    <property type="entry name" value="Carbonic_anhydrase"/>
</dbReference>
<accession>A0A512MIA3</accession>
<dbReference type="GO" id="GO:0055085">
    <property type="term" value="P:transmembrane transport"/>
    <property type="evidence" value="ECO:0007669"/>
    <property type="project" value="InterPro"/>
</dbReference>
<dbReference type="Proteomes" id="UP000321577">
    <property type="component" value="Unassembled WGS sequence"/>
</dbReference>
<dbReference type="RefSeq" id="WP_146856344.1">
    <property type="nucleotide sequence ID" value="NZ_BKAG01000108.1"/>
</dbReference>
<dbReference type="AlphaFoldDB" id="A0A512MIA3"/>
<name>A0A512MIA3_9BACT</name>
<dbReference type="InterPro" id="IPR036874">
    <property type="entry name" value="Carbonic_anhydrase_sf"/>
</dbReference>
<evidence type="ECO:0000313" key="9">
    <source>
        <dbReference type="EMBL" id="GEP46458.1"/>
    </source>
</evidence>
<evidence type="ECO:0000256" key="2">
    <source>
        <dbReference type="ARBA" id="ARBA00006217"/>
    </source>
</evidence>
<dbReference type="GO" id="GO:0004089">
    <property type="term" value="F:carbonate dehydratase activity"/>
    <property type="evidence" value="ECO:0007669"/>
    <property type="project" value="InterPro"/>
</dbReference>
<dbReference type="GO" id="GO:0008270">
    <property type="term" value="F:zinc ion binding"/>
    <property type="evidence" value="ECO:0007669"/>
    <property type="project" value="InterPro"/>
</dbReference>
<evidence type="ECO:0000256" key="6">
    <source>
        <dbReference type="PIRSR" id="PIRSR601765-1"/>
    </source>
</evidence>
<protein>
    <submittedName>
        <fullName evidence="9">Sulfate transporter</fullName>
    </submittedName>
</protein>
<dbReference type="Pfam" id="PF00916">
    <property type="entry name" value="Sulfate_transp"/>
    <property type="match status" value="1"/>
</dbReference>
<dbReference type="PANTHER" id="PTHR11814">
    <property type="entry name" value="SULFATE TRANSPORTER"/>
    <property type="match status" value="1"/>
</dbReference>
<comment type="subcellular location">
    <subcellularLocation>
        <location evidence="1">Membrane</location>
        <topology evidence="1">Multi-pass membrane protein</topology>
    </subcellularLocation>
</comment>
<proteinExistence type="inferred from homology"/>
<dbReference type="SUPFAM" id="SSF53056">
    <property type="entry name" value="beta-carbonic anhydrase, cab"/>
    <property type="match status" value="1"/>
</dbReference>
<feature type="transmembrane region" description="Helical" evidence="7">
    <location>
        <begin position="336"/>
        <end position="354"/>
    </location>
</feature>
<dbReference type="Gene3D" id="3.40.1050.10">
    <property type="entry name" value="Carbonic anhydrase"/>
    <property type="match status" value="1"/>
</dbReference>
<dbReference type="InterPro" id="IPR001902">
    <property type="entry name" value="SLC26A/SulP_fam"/>
</dbReference>
<feature type="binding site" evidence="6">
    <location>
        <position position="637"/>
    </location>
    <ligand>
        <name>Zn(2+)</name>
        <dbReference type="ChEBI" id="CHEBI:29105"/>
    </ligand>
</feature>
<feature type="binding site" evidence="6">
    <location>
        <position position="586"/>
    </location>
    <ligand>
        <name>Zn(2+)</name>
        <dbReference type="ChEBI" id="CHEBI:29105"/>
    </ligand>
</feature>
<dbReference type="InterPro" id="IPR036513">
    <property type="entry name" value="STAS_dom_sf"/>
</dbReference>
<dbReference type="SMART" id="SM00947">
    <property type="entry name" value="Pro_CA"/>
    <property type="match status" value="1"/>
</dbReference>
<keyword evidence="4 7" id="KW-1133">Transmembrane helix</keyword>
<keyword evidence="3 7" id="KW-0812">Transmembrane</keyword>
<keyword evidence="5 7" id="KW-0472">Membrane</keyword>
<dbReference type="CDD" id="cd03378">
    <property type="entry name" value="beta_CA_cladeC"/>
    <property type="match status" value="1"/>
</dbReference>
<feature type="transmembrane region" description="Helical" evidence="7">
    <location>
        <begin position="398"/>
        <end position="425"/>
    </location>
</feature>
<dbReference type="OrthoDB" id="9769739at2"/>
<feature type="domain" description="SLC26A/SulP transporter" evidence="8">
    <location>
        <begin position="15"/>
        <end position="400"/>
    </location>
</feature>
<dbReference type="InterPro" id="IPR011547">
    <property type="entry name" value="SLC26A/SulP_dom"/>
</dbReference>
<evidence type="ECO:0000313" key="10">
    <source>
        <dbReference type="Proteomes" id="UP000321577"/>
    </source>
</evidence>
<feature type="binding site" evidence="6">
    <location>
        <position position="584"/>
    </location>
    <ligand>
        <name>Zn(2+)</name>
        <dbReference type="ChEBI" id="CHEBI:29105"/>
    </ligand>
</feature>
<feature type="transmembrane region" description="Helical" evidence="7">
    <location>
        <begin position="21"/>
        <end position="38"/>
    </location>
</feature>
<evidence type="ECO:0000256" key="7">
    <source>
        <dbReference type="SAM" id="Phobius"/>
    </source>
</evidence>